<dbReference type="GeneID" id="18912070"/>
<gene>
    <name evidence="1" type="ORF">PHACADRAFT_203078</name>
</gene>
<dbReference type="RefSeq" id="XP_007403220.1">
    <property type="nucleotide sequence ID" value="XM_007403158.1"/>
</dbReference>
<name>K5VAX5_PHACS</name>
<dbReference type="InParanoid" id="K5VAX5"/>
<evidence type="ECO:0000313" key="1">
    <source>
        <dbReference type="EMBL" id="EKM48228.1"/>
    </source>
</evidence>
<reference evidence="1 2" key="1">
    <citation type="journal article" date="2012" name="BMC Genomics">
        <title>Comparative genomics of the white-rot fungi, Phanerochaete carnosa and P. chrysosporium, to elucidate the genetic basis of the distinct wood types they colonize.</title>
        <authorList>
            <person name="Suzuki H."/>
            <person name="MacDonald J."/>
            <person name="Syed K."/>
            <person name="Salamov A."/>
            <person name="Hori C."/>
            <person name="Aerts A."/>
            <person name="Henrissat B."/>
            <person name="Wiebenga A."/>
            <person name="vanKuyk P.A."/>
            <person name="Barry K."/>
            <person name="Lindquist E."/>
            <person name="LaButti K."/>
            <person name="Lapidus A."/>
            <person name="Lucas S."/>
            <person name="Coutinho P."/>
            <person name="Gong Y."/>
            <person name="Samejima M."/>
            <person name="Mahadevan R."/>
            <person name="Abou-Zaid M."/>
            <person name="de Vries R.P."/>
            <person name="Igarashi K."/>
            <person name="Yadav J.S."/>
            <person name="Grigoriev I.V."/>
            <person name="Master E.R."/>
        </authorList>
    </citation>
    <scope>NUCLEOTIDE SEQUENCE [LARGE SCALE GENOMIC DNA]</scope>
    <source>
        <strain evidence="1 2">HHB-10118-sp</strain>
    </source>
</reference>
<dbReference type="EMBL" id="JH931280">
    <property type="protein sequence ID" value="EKM48228.1"/>
    <property type="molecule type" value="Genomic_DNA"/>
</dbReference>
<protein>
    <submittedName>
        <fullName evidence="1">Uncharacterized protein</fullName>
    </submittedName>
</protein>
<keyword evidence="2" id="KW-1185">Reference proteome</keyword>
<evidence type="ECO:0000313" key="2">
    <source>
        <dbReference type="Proteomes" id="UP000008370"/>
    </source>
</evidence>
<dbReference type="Proteomes" id="UP000008370">
    <property type="component" value="Unassembled WGS sequence"/>
</dbReference>
<accession>K5VAX5</accession>
<dbReference type="KEGG" id="pco:PHACADRAFT_203078"/>
<dbReference type="HOGENOM" id="CLU_3125582_0_0_1"/>
<dbReference type="AlphaFoldDB" id="K5VAX5"/>
<sequence>MLSNAEQLLQIFEHDRQPIKFFLVAGPTYMMEKAGLKLQDLQIQMTLQNI</sequence>
<proteinExistence type="predicted"/>
<organism evidence="1 2">
    <name type="scientific">Phanerochaete carnosa (strain HHB-10118-sp)</name>
    <name type="common">White-rot fungus</name>
    <name type="synonym">Peniophora carnosa</name>
    <dbReference type="NCBI Taxonomy" id="650164"/>
    <lineage>
        <taxon>Eukaryota</taxon>
        <taxon>Fungi</taxon>
        <taxon>Dikarya</taxon>
        <taxon>Basidiomycota</taxon>
        <taxon>Agaricomycotina</taxon>
        <taxon>Agaricomycetes</taxon>
        <taxon>Polyporales</taxon>
        <taxon>Phanerochaetaceae</taxon>
        <taxon>Phanerochaete</taxon>
    </lineage>
</organism>